<dbReference type="AntiFam" id="ANF00064">
    <property type="entry name" value="Unclear, Possibly translation of poorly localized IS Element IS621"/>
</dbReference>
<organism evidence="1 3">
    <name type="scientific">Escherichia marmotae</name>
    <dbReference type="NCBI Taxonomy" id="1499973"/>
    <lineage>
        <taxon>Bacteria</taxon>
        <taxon>Pseudomonadati</taxon>
        <taxon>Pseudomonadota</taxon>
        <taxon>Gammaproteobacteria</taxon>
        <taxon>Enterobacterales</taxon>
        <taxon>Enterobacteriaceae</taxon>
        <taxon>Escherichia</taxon>
    </lineage>
</organism>
<dbReference type="AlphaFoldDB" id="A0A370V1U4"/>
<dbReference type="Proteomes" id="UP000277464">
    <property type="component" value="Chromosome"/>
</dbReference>
<dbReference type="EMBL" id="QONO01000240">
    <property type="protein sequence ID" value="RDR22092.1"/>
    <property type="molecule type" value="Genomic_DNA"/>
</dbReference>
<reference evidence="1 3" key="1">
    <citation type="submission" date="2018-06" db="EMBL/GenBank/DDBJ databases">
        <title>Recombination Drives Gene Content and Phenotype Evolution in Wild Type E. coli Strains.</title>
        <authorList>
            <person name="Field C.M."/>
            <person name="Silander O.K."/>
            <person name="Van Nimwegen E."/>
        </authorList>
    </citation>
    <scope>NUCLEOTIDE SEQUENCE [LARGE SCALE GENOMIC DNA]</scope>
    <source>
        <strain evidence="1 3">SC344</strain>
    </source>
</reference>
<reference evidence="2 4" key="2">
    <citation type="submission" date="2018-12" db="EMBL/GenBank/DDBJ databases">
        <authorList>
            <consortium name="Pathogen Informatics"/>
        </authorList>
    </citation>
    <scope>NUCLEOTIDE SEQUENCE [LARGE SCALE GENOMIC DNA]</scope>
    <source>
        <strain evidence="2 4">NCTC8196</strain>
    </source>
</reference>
<sequence>MRYAYQAYNVYFNLLISVDLVGRIRRLRRIRHEAMNLISAI</sequence>
<gene>
    <name evidence="1" type="ORF">C4A13_00495</name>
    <name evidence="2" type="ORF">NCTC8196_04356</name>
</gene>
<proteinExistence type="predicted"/>
<accession>A0A370V1U4</accession>
<evidence type="ECO:0000313" key="2">
    <source>
        <dbReference type="EMBL" id="VED82162.1"/>
    </source>
</evidence>
<evidence type="ECO:0000313" key="3">
    <source>
        <dbReference type="Proteomes" id="UP000254454"/>
    </source>
</evidence>
<dbReference type="EMBL" id="LR134270">
    <property type="protein sequence ID" value="VED82162.1"/>
    <property type="molecule type" value="Genomic_DNA"/>
</dbReference>
<dbReference type="Proteomes" id="UP000254454">
    <property type="component" value="Unassembled WGS sequence"/>
</dbReference>
<name>A0A370V1U4_9ESCH</name>
<protein>
    <submittedName>
        <fullName evidence="2">Protein of uncharacterized function (DUF3521)</fullName>
    </submittedName>
</protein>
<evidence type="ECO:0000313" key="1">
    <source>
        <dbReference type="EMBL" id="RDR22092.1"/>
    </source>
</evidence>
<evidence type="ECO:0000313" key="4">
    <source>
        <dbReference type="Proteomes" id="UP000277464"/>
    </source>
</evidence>